<dbReference type="Proteomes" id="UP000294664">
    <property type="component" value="Unassembled WGS sequence"/>
</dbReference>
<dbReference type="PANTHER" id="PTHR45947:SF3">
    <property type="entry name" value="SULFOQUINOVOSYL TRANSFERASE SQD2"/>
    <property type="match status" value="1"/>
</dbReference>
<dbReference type="Pfam" id="PF13579">
    <property type="entry name" value="Glyco_trans_4_4"/>
    <property type="match status" value="1"/>
</dbReference>
<comment type="caution">
    <text evidence="2">The sequence shown here is derived from an EMBL/GenBank/DDBJ whole genome shotgun (WGS) entry which is preliminary data.</text>
</comment>
<proteinExistence type="predicted"/>
<dbReference type="InterPro" id="IPR050194">
    <property type="entry name" value="Glycosyltransferase_grp1"/>
</dbReference>
<organism evidence="2 3">
    <name type="scientific">Aquabacter spiritensis</name>
    <dbReference type="NCBI Taxonomy" id="933073"/>
    <lineage>
        <taxon>Bacteria</taxon>
        <taxon>Pseudomonadati</taxon>
        <taxon>Pseudomonadota</taxon>
        <taxon>Alphaproteobacteria</taxon>
        <taxon>Hyphomicrobiales</taxon>
        <taxon>Xanthobacteraceae</taxon>
        <taxon>Aquabacter</taxon>
    </lineage>
</organism>
<dbReference type="InterPro" id="IPR028098">
    <property type="entry name" value="Glyco_trans_4-like_N"/>
</dbReference>
<reference evidence="2 3" key="1">
    <citation type="submission" date="2019-03" db="EMBL/GenBank/DDBJ databases">
        <title>Genomic Encyclopedia of Type Strains, Phase IV (KMG-IV): sequencing the most valuable type-strain genomes for metagenomic binning, comparative biology and taxonomic classification.</title>
        <authorList>
            <person name="Goeker M."/>
        </authorList>
    </citation>
    <scope>NUCLEOTIDE SEQUENCE [LARGE SCALE GENOMIC DNA]</scope>
    <source>
        <strain evidence="2 3">DSM 9035</strain>
    </source>
</reference>
<feature type="domain" description="Glycosyltransferase subfamily 4-like N-terminal" evidence="1">
    <location>
        <begin position="21"/>
        <end position="197"/>
    </location>
</feature>
<evidence type="ECO:0000313" key="2">
    <source>
        <dbReference type="EMBL" id="TCT03966.1"/>
    </source>
</evidence>
<evidence type="ECO:0000313" key="3">
    <source>
        <dbReference type="Proteomes" id="UP000294664"/>
    </source>
</evidence>
<dbReference type="Pfam" id="PF13692">
    <property type="entry name" value="Glyco_trans_1_4"/>
    <property type="match status" value="1"/>
</dbReference>
<dbReference type="EMBL" id="SMAI01000008">
    <property type="protein sequence ID" value="TCT03966.1"/>
    <property type="molecule type" value="Genomic_DNA"/>
</dbReference>
<dbReference type="PANTHER" id="PTHR45947">
    <property type="entry name" value="SULFOQUINOVOSYL TRANSFERASE SQD2"/>
    <property type="match status" value="1"/>
</dbReference>
<dbReference type="AlphaFoldDB" id="A0A4R3LV95"/>
<keyword evidence="3" id="KW-1185">Reference proteome</keyword>
<dbReference type="GO" id="GO:0016757">
    <property type="term" value="F:glycosyltransferase activity"/>
    <property type="evidence" value="ECO:0007669"/>
    <property type="project" value="UniProtKB-ARBA"/>
</dbReference>
<dbReference type="OrthoDB" id="185319at2"/>
<gene>
    <name evidence="2" type="ORF">EDC64_108132</name>
</gene>
<sequence length="410" mass="43614">MALIFLNRFFHPDHSATSQMLSDLAFDLAARGEAVAVIASRLRYDAAAAALPPREIVNGVAVSRVWTSRFGRAGLAGRAVDYLTFYVSAAWQLWRTARRGDVVVAKTDPPMLSVMAGPVCRLRGARLVNWHQDIFPETAQALGLGAGGAAPAFAALRWLRDRSVRGARQNVVLGEGMAARVAAMGVPAGRIAIVPNWADGALIHPVAPSANPLRRDWDLEAAFVVGYSGNLGRAHEVETLLEAMERLGSPAGGTCAVRFLFVGGGAHHAGLKAEVARRGLSCARFQPYQPRARLAQSLSVPDVHLVSLRPELEGLIVPSKFYGIAAAGRPTVFIGAPDGEIARLLARHACGLTVAAGDGAALAAAISRLALQPDLCLKMGAAARTAFDARFDRRIALARWHDLLARAARE</sequence>
<dbReference type="SUPFAM" id="SSF53756">
    <property type="entry name" value="UDP-Glycosyltransferase/glycogen phosphorylase"/>
    <property type="match status" value="1"/>
</dbReference>
<name>A0A4R3LV95_9HYPH</name>
<keyword evidence="2" id="KW-0808">Transferase</keyword>
<accession>A0A4R3LV95</accession>
<dbReference type="RefSeq" id="WP_132032284.1">
    <property type="nucleotide sequence ID" value="NZ_SMAI01000008.1"/>
</dbReference>
<dbReference type="CDD" id="cd03794">
    <property type="entry name" value="GT4_WbuB-like"/>
    <property type="match status" value="1"/>
</dbReference>
<protein>
    <submittedName>
        <fullName evidence="2">Glycosyltransferase involved in cell wall biosynthesis</fullName>
    </submittedName>
</protein>
<dbReference type="Gene3D" id="3.40.50.2000">
    <property type="entry name" value="Glycogen Phosphorylase B"/>
    <property type="match status" value="2"/>
</dbReference>
<evidence type="ECO:0000259" key="1">
    <source>
        <dbReference type="Pfam" id="PF13579"/>
    </source>
</evidence>